<evidence type="ECO:0000313" key="2">
    <source>
        <dbReference type="EMBL" id="CEK85357.1"/>
    </source>
</evidence>
<feature type="compositionally biased region" description="Polar residues" evidence="1">
    <location>
        <begin position="74"/>
        <end position="85"/>
    </location>
</feature>
<name>A0A0B7AXI4_9EUPU</name>
<gene>
    <name evidence="2" type="primary">ORF147704</name>
</gene>
<proteinExistence type="predicted"/>
<protein>
    <submittedName>
        <fullName evidence="2">Uncharacterized protein</fullName>
    </submittedName>
</protein>
<evidence type="ECO:0000256" key="1">
    <source>
        <dbReference type="SAM" id="MobiDB-lite"/>
    </source>
</evidence>
<feature type="region of interest" description="Disordered" evidence="1">
    <location>
        <begin position="33"/>
        <end position="85"/>
    </location>
</feature>
<dbReference type="EMBL" id="HACG01038492">
    <property type="protein sequence ID" value="CEK85357.1"/>
    <property type="molecule type" value="Transcribed_RNA"/>
</dbReference>
<organism evidence="2">
    <name type="scientific">Arion vulgaris</name>
    <dbReference type="NCBI Taxonomy" id="1028688"/>
    <lineage>
        <taxon>Eukaryota</taxon>
        <taxon>Metazoa</taxon>
        <taxon>Spiralia</taxon>
        <taxon>Lophotrochozoa</taxon>
        <taxon>Mollusca</taxon>
        <taxon>Gastropoda</taxon>
        <taxon>Heterobranchia</taxon>
        <taxon>Euthyneura</taxon>
        <taxon>Panpulmonata</taxon>
        <taxon>Eupulmonata</taxon>
        <taxon>Stylommatophora</taxon>
        <taxon>Helicina</taxon>
        <taxon>Arionoidea</taxon>
        <taxon>Arionidae</taxon>
        <taxon>Arion</taxon>
    </lineage>
</organism>
<dbReference type="AlphaFoldDB" id="A0A0B7AXI4"/>
<feature type="compositionally biased region" description="Basic and acidic residues" evidence="1">
    <location>
        <begin position="40"/>
        <end position="49"/>
    </location>
</feature>
<accession>A0A0B7AXI4</accession>
<feature type="non-terminal residue" evidence="2">
    <location>
        <position position="85"/>
    </location>
</feature>
<sequence>MGRNPEPGLSCGSWQSRGTVNVSTLRNPINMVGQAPQWSEHARCGDGMKGKPGKHRGEWTTQMSRENWKAQQKLEFSTNQRSRQV</sequence>
<reference evidence="2" key="1">
    <citation type="submission" date="2014-12" db="EMBL/GenBank/DDBJ databases">
        <title>Insight into the proteome of Arion vulgaris.</title>
        <authorList>
            <person name="Aradska J."/>
            <person name="Bulat T."/>
            <person name="Smidak R."/>
            <person name="Sarate P."/>
            <person name="Gangsoo J."/>
            <person name="Sialana F."/>
            <person name="Bilban M."/>
            <person name="Lubec G."/>
        </authorList>
    </citation>
    <scope>NUCLEOTIDE SEQUENCE</scope>
    <source>
        <tissue evidence="2">Skin</tissue>
    </source>
</reference>